<evidence type="ECO:0000256" key="1">
    <source>
        <dbReference type="SAM" id="Phobius"/>
    </source>
</evidence>
<gene>
    <name evidence="2" type="ORF">AB675_3021</name>
</gene>
<evidence type="ECO:0000313" key="2">
    <source>
        <dbReference type="EMBL" id="KPI37952.1"/>
    </source>
</evidence>
<dbReference type="GeneID" id="28734920"/>
<feature type="transmembrane region" description="Helical" evidence="1">
    <location>
        <begin position="203"/>
        <end position="228"/>
    </location>
</feature>
<reference evidence="2 3" key="1">
    <citation type="submission" date="2015-06" db="EMBL/GenBank/DDBJ databases">
        <title>Draft genome of the ant-associated black yeast Phialophora attae CBS 131958.</title>
        <authorList>
            <person name="Moreno L.F."/>
            <person name="Stielow B.J."/>
            <person name="de Hoog S."/>
            <person name="Vicente V.A."/>
            <person name="Weiss V.A."/>
            <person name="de Vries M."/>
            <person name="Cruz L.M."/>
            <person name="Souza E.M."/>
        </authorList>
    </citation>
    <scope>NUCLEOTIDE SEQUENCE [LARGE SCALE GENOMIC DNA]</scope>
    <source>
        <strain evidence="2 3">CBS 131958</strain>
    </source>
</reference>
<evidence type="ECO:0000313" key="3">
    <source>
        <dbReference type="Proteomes" id="UP000038010"/>
    </source>
</evidence>
<sequence>MAAPHSAILDLAAWARLDESMDILTDCANYANYAQFILGLQGLASVAADDGPISPIIQRKVMDELILAAFRGLIWFTSPSYNPIPVDEDSRAGSSAAGIGRTIMMDQLLNEVGDRKAVLELLSKSEEIVAAYLEERDGVLPKDREAKASSSVDDGNGTSAMAKYEKWKEDQNKVLVTDDESRPGIGPKGLVAQRQDMDTTDRVINFVGCLSPLIVVLVALAIVGFLILRAA</sequence>
<keyword evidence="1" id="KW-0812">Transmembrane</keyword>
<comment type="caution">
    <text evidence="2">The sequence shown here is derived from an EMBL/GenBank/DDBJ whole genome shotgun (WGS) entry which is preliminary data.</text>
</comment>
<organism evidence="2 3">
    <name type="scientific">Cyphellophora attinorum</name>
    <dbReference type="NCBI Taxonomy" id="1664694"/>
    <lineage>
        <taxon>Eukaryota</taxon>
        <taxon>Fungi</taxon>
        <taxon>Dikarya</taxon>
        <taxon>Ascomycota</taxon>
        <taxon>Pezizomycotina</taxon>
        <taxon>Eurotiomycetes</taxon>
        <taxon>Chaetothyriomycetidae</taxon>
        <taxon>Chaetothyriales</taxon>
        <taxon>Cyphellophoraceae</taxon>
        <taxon>Cyphellophora</taxon>
    </lineage>
</organism>
<accession>A0A0N1NX55</accession>
<dbReference type="RefSeq" id="XP_017997915.1">
    <property type="nucleotide sequence ID" value="XM_018143040.1"/>
</dbReference>
<dbReference type="EMBL" id="LFJN01000021">
    <property type="protein sequence ID" value="KPI37952.1"/>
    <property type="molecule type" value="Genomic_DNA"/>
</dbReference>
<protein>
    <submittedName>
        <fullName evidence="2">Uncharacterized protein</fullName>
    </submittedName>
</protein>
<proteinExistence type="predicted"/>
<keyword evidence="1" id="KW-0472">Membrane</keyword>
<dbReference type="VEuPathDB" id="FungiDB:AB675_3021"/>
<keyword evidence="3" id="KW-1185">Reference proteome</keyword>
<name>A0A0N1NX55_9EURO</name>
<keyword evidence="1" id="KW-1133">Transmembrane helix</keyword>
<dbReference type="Proteomes" id="UP000038010">
    <property type="component" value="Unassembled WGS sequence"/>
</dbReference>
<dbReference type="AlphaFoldDB" id="A0A0N1NX55"/>